<evidence type="ECO:0000313" key="4">
    <source>
        <dbReference type="Proteomes" id="UP000030700"/>
    </source>
</evidence>
<proteinExistence type="inferred from homology"/>
<dbReference type="InterPro" id="IPR007607">
    <property type="entry name" value="BacA/B"/>
</dbReference>
<keyword evidence="2" id="KW-1133">Transmembrane helix</keyword>
<dbReference type="HOGENOM" id="CLU_1683160_0_0_0"/>
<gene>
    <name evidence="3" type="ORF">U14_00184</name>
</gene>
<evidence type="ECO:0000256" key="2">
    <source>
        <dbReference type="SAM" id="Phobius"/>
    </source>
</evidence>
<evidence type="ECO:0008006" key="5">
    <source>
        <dbReference type="Google" id="ProtNLM"/>
    </source>
</evidence>
<protein>
    <recommendedName>
        <fullName evidence="5">Polymer-forming cytoskeletal protein</fullName>
    </recommendedName>
</protein>
<accession>A0A0S6VPU0</accession>
<dbReference type="PANTHER" id="PTHR35024">
    <property type="entry name" value="HYPOTHETICAL CYTOSOLIC PROTEIN"/>
    <property type="match status" value="1"/>
</dbReference>
<dbReference type="AlphaFoldDB" id="A0A0S6VPU0"/>
<evidence type="ECO:0000256" key="1">
    <source>
        <dbReference type="ARBA" id="ARBA00044755"/>
    </source>
</evidence>
<dbReference type="STRING" id="1499966.U14_00184"/>
<keyword evidence="2" id="KW-0812">Transmembrane</keyword>
<dbReference type="Pfam" id="PF04519">
    <property type="entry name" value="Bactofilin"/>
    <property type="match status" value="1"/>
</dbReference>
<reference evidence="3" key="1">
    <citation type="journal article" date="2015" name="PeerJ">
        <title>First genomic representation of candidate bacterial phylum KSB3 points to enhanced environmental sensing as a trigger of wastewater bulking.</title>
        <authorList>
            <person name="Sekiguchi Y."/>
            <person name="Ohashi A."/>
            <person name="Parks D.H."/>
            <person name="Yamauchi T."/>
            <person name="Tyson G.W."/>
            <person name="Hugenholtz P."/>
        </authorList>
    </citation>
    <scope>NUCLEOTIDE SEQUENCE [LARGE SCALE GENOMIC DNA]</scope>
</reference>
<dbReference type="Proteomes" id="UP000030700">
    <property type="component" value="Unassembled WGS sequence"/>
</dbReference>
<feature type="transmembrane region" description="Helical" evidence="2">
    <location>
        <begin position="46"/>
        <end position="68"/>
    </location>
</feature>
<keyword evidence="2" id="KW-0472">Membrane</keyword>
<sequence>MKRNTFLTILARGLSLGCFVIGGVSATIAAVTLLTASDNAAVMTPAITLEGLIAFGGFTFGSILYYAAKQRHLASANSSPIRVSWNFRVEIGEVVKTDIEAENIVVAGTVLGNLLARHRIDILASGTVIGDVTAHRVFVAEGATFKGKVDLRKPVV</sequence>
<evidence type="ECO:0000313" key="3">
    <source>
        <dbReference type="EMBL" id="GAK48967.1"/>
    </source>
</evidence>
<feature type="transmembrane region" description="Helical" evidence="2">
    <location>
        <begin position="12"/>
        <end position="34"/>
    </location>
</feature>
<organism evidence="3">
    <name type="scientific">Candidatus Moduliflexus flocculans</name>
    <dbReference type="NCBI Taxonomy" id="1499966"/>
    <lineage>
        <taxon>Bacteria</taxon>
        <taxon>Candidatus Moduliflexota</taxon>
        <taxon>Candidatus Moduliflexia</taxon>
        <taxon>Candidatus Moduliflexales</taxon>
        <taxon>Candidatus Moduliflexaceae</taxon>
    </lineage>
</organism>
<comment type="similarity">
    <text evidence="1">Belongs to the bactofilin family.</text>
</comment>
<keyword evidence="4" id="KW-1185">Reference proteome</keyword>
<name>A0A0S6VPU0_9BACT</name>
<dbReference type="EMBL" id="DF820455">
    <property type="protein sequence ID" value="GAK48967.1"/>
    <property type="molecule type" value="Genomic_DNA"/>
</dbReference>
<dbReference type="PANTHER" id="PTHR35024:SF4">
    <property type="entry name" value="POLYMER-FORMING CYTOSKELETAL PROTEIN"/>
    <property type="match status" value="1"/>
</dbReference>